<evidence type="ECO:0008006" key="3">
    <source>
        <dbReference type="Google" id="ProtNLM"/>
    </source>
</evidence>
<accession>A0A932CRI0</accession>
<dbReference type="Proteomes" id="UP000769766">
    <property type="component" value="Unassembled WGS sequence"/>
</dbReference>
<comment type="caution">
    <text evidence="1">The sequence shown here is derived from an EMBL/GenBank/DDBJ whole genome shotgun (WGS) entry which is preliminary data.</text>
</comment>
<dbReference type="InterPro" id="IPR006311">
    <property type="entry name" value="TAT_signal"/>
</dbReference>
<evidence type="ECO:0000313" key="2">
    <source>
        <dbReference type="Proteomes" id="UP000769766"/>
    </source>
</evidence>
<sequence length="186" mass="19653">MEDPKESPERCSFSPEGRSGLSRRELLKAATFGAVAAASLGGWGGWSSVMAAPAAPPRRFSAVGRVVHARHPGVMVDPLRPDARIVREMMGRGLQELTGKGSLAQAWGALVTPEDVVGIKLNCTGGQHVSSHPAVVEAIIAGLRGAGVKEENILIWDRHPGRLEAVGYPLNLASKGVRCYPTESEA</sequence>
<proteinExistence type="predicted"/>
<gene>
    <name evidence="1" type="ORF">HYY20_13105</name>
</gene>
<name>A0A932CRI0_UNCTE</name>
<dbReference type="EMBL" id="JACPRF010000399">
    <property type="protein sequence ID" value="MBI2877806.1"/>
    <property type="molecule type" value="Genomic_DNA"/>
</dbReference>
<organism evidence="1 2">
    <name type="scientific">Tectimicrobiota bacterium</name>
    <dbReference type="NCBI Taxonomy" id="2528274"/>
    <lineage>
        <taxon>Bacteria</taxon>
        <taxon>Pseudomonadati</taxon>
        <taxon>Nitrospinota/Tectimicrobiota group</taxon>
        <taxon>Candidatus Tectimicrobiota</taxon>
    </lineage>
</organism>
<feature type="non-terminal residue" evidence="1">
    <location>
        <position position="186"/>
    </location>
</feature>
<dbReference type="AlphaFoldDB" id="A0A932CRI0"/>
<dbReference type="PROSITE" id="PS51318">
    <property type="entry name" value="TAT"/>
    <property type="match status" value="1"/>
</dbReference>
<reference evidence="1" key="1">
    <citation type="submission" date="2020-07" db="EMBL/GenBank/DDBJ databases">
        <title>Huge and variable diversity of episymbiotic CPR bacteria and DPANN archaea in groundwater ecosystems.</title>
        <authorList>
            <person name="He C.Y."/>
            <person name="Keren R."/>
            <person name="Whittaker M."/>
            <person name="Farag I.F."/>
            <person name="Doudna J."/>
            <person name="Cate J.H.D."/>
            <person name="Banfield J.F."/>
        </authorList>
    </citation>
    <scope>NUCLEOTIDE SEQUENCE</scope>
    <source>
        <strain evidence="1">NC_groundwater_672_Ag_B-0.1um_62_36</strain>
    </source>
</reference>
<evidence type="ECO:0000313" key="1">
    <source>
        <dbReference type="EMBL" id="MBI2877806.1"/>
    </source>
</evidence>
<protein>
    <recommendedName>
        <fullName evidence="3">DUF362 domain-containing protein</fullName>
    </recommendedName>
</protein>